<dbReference type="PANTHER" id="PTHR11439:SF467">
    <property type="entry name" value="INTEGRASE CATALYTIC DOMAIN-CONTAINING PROTEIN"/>
    <property type="match status" value="1"/>
</dbReference>
<dbReference type="OrthoDB" id="127651at2759"/>
<evidence type="ECO:0000313" key="2">
    <source>
        <dbReference type="EMBL" id="OWZ06960.1"/>
    </source>
</evidence>
<dbReference type="STRING" id="4795.A0A225VQZ5"/>
<comment type="caution">
    <text evidence="2">The sequence shown here is derived from an EMBL/GenBank/DDBJ whole genome shotgun (WGS) entry which is preliminary data.</text>
</comment>
<name>A0A225VQZ5_9STRA</name>
<feature type="region of interest" description="Disordered" evidence="1">
    <location>
        <begin position="1"/>
        <end position="30"/>
    </location>
</feature>
<dbReference type="AlphaFoldDB" id="A0A225VQZ5"/>
<keyword evidence="3" id="KW-1185">Reference proteome</keyword>
<proteinExistence type="predicted"/>
<dbReference type="Proteomes" id="UP000198211">
    <property type="component" value="Unassembled WGS sequence"/>
</dbReference>
<protein>
    <submittedName>
        <fullName evidence="2">Integrase, catalytic core protein</fullName>
    </submittedName>
</protein>
<feature type="compositionally biased region" description="Low complexity" evidence="1">
    <location>
        <begin position="7"/>
        <end position="16"/>
    </location>
</feature>
<dbReference type="EMBL" id="NBNE01003739">
    <property type="protein sequence ID" value="OWZ06960.1"/>
    <property type="molecule type" value="Genomic_DNA"/>
</dbReference>
<organism evidence="2 3">
    <name type="scientific">Phytophthora megakarya</name>
    <dbReference type="NCBI Taxonomy" id="4795"/>
    <lineage>
        <taxon>Eukaryota</taxon>
        <taxon>Sar</taxon>
        <taxon>Stramenopiles</taxon>
        <taxon>Oomycota</taxon>
        <taxon>Peronosporomycetes</taxon>
        <taxon>Peronosporales</taxon>
        <taxon>Peronosporaceae</taxon>
        <taxon>Phytophthora</taxon>
    </lineage>
</organism>
<dbReference type="PANTHER" id="PTHR11439">
    <property type="entry name" value="GAG-POL-RELATED RETROTRANSPOSON"/>
    <property type="match status" value="1"/>
</dbReference>
<feature type="compositionally biased region" description="Basic and acidic residues" evidence="1">
    <location>
        <begin position="21"/>
        <end position="30"/>
    </location>
</feature>
<evidence type="ECO:0000313" key="3">
    <source>
        <dbReference type="Proteomes" id="UP000198211"/>
    </source>
</evidence>
<dbReference type="CDD" id="cd09272">
    <property type="entry name" value="RNase_HI_RT_Ty1"/>
    <property type="match status" value="1"/>
</dbReference>
<accession>A0A225VQZ5</accession>
<evidence type="ECO:0000256" key="1">
    <source>
        <dbReference type="SAM" id="MobiDB-lite"/>
    </source>
</evidence>
<reference evidence="3" key="1">
    <citation type="submission" date="2017-03" db="EMBL/GenBank/DDBJ databases">
        <title>Phytopthora megakarya and P. palmivora, two closely related causual agents of cacao black pod achieved similar genome size and gene model numbers by different mechanisms.</title>
        <authorList>
            <person name="Ali S."/>
            <person name="Shao J."/>
            <person name="Larry D.J."/>
            <person name="Kronmiller B."/>
            <person name="Shen D."/>
            <person name="Strem M.D."/>
            <person name="Melnick R.L."/>
            <person name="Guiltinan M.J."/>
            <person name="Tyler B.M."/>
            <person name="Meinhardt L.W."/>
            <person name="Bailey B.A."/>
        </authorList>
    </citation>
    <scope>NUCLEOTIDE SEQUENCE [LARGE SCALE GENOMIC DNA]</scope>
    <source>
        <strain evidence="3">zdho120</strain>
    </source>
</reference>
<sequence length="159" mass="17825">MENAVDSPTPQATAPPTSEPPQRDKYPYREPRDLISPTQRAYFGLVMNVQAASSVSLVGYSDADHANYPDDYKSVSGNVTLRDGNVVSYASRKQLINARSTYEAEYITVNEYTRDLLSFKGLLDELHWKHDLPVLRGDNVGSIRLAIKPGKHRRTRSIS</sequence>
<gene>
    <name evidence="2" type="ORF">PHMEG_00020710</name>
</gene>